<evidence type="ECO:0000313" key="14">
    <source>
        <dbReference type="Proteomes" id="UP000708298"/>
    </source>
</evidence>
<dbReference type="Pfam" id="PF01546">
    <property type="entry name" value="Peptidase_M20"/>
    <property type="match status" value="1"/>
</dbReference>
<evidence type="ECO:0000256" key="3">
    <source>
        <dbReference type="ARBA" id="ARBA00005130"/>
    </source>
</evidence>
<keyword evidence="7" id="KW-0479">Metal-binding</keyword>
<dbReference type="GO" id="GO:0009014">
    <property type="term" value="F:succinyl-diaminopimelate desuccinylase activity"/>
    <property type="evidence" value="ECO:0007669"/>
    <property type="project" value="UniProtKB-EC"/>
</dbReference>
<dbReference type="Gene3D" id="3.40.630.10">
    <property type="entry name" value="Zn peptidases"/>
    <property type="match status" value="1"/>
</dbReference>
<dbReference type="InterPro" id="IPR001261">
    <property type="entry name" value="ArgE/DapE_CS"/>
</dbReference>
<gene>
    <name evidence="13" type="ORF">ASILVAE211_07910</name>
</gene>
<comment type="catalytic activity">
    <reaction evidence="11">
        <text>N-succinyl-(2S,6S)-2,6-diaminopimelate + H2O = (2S,6S)-2,6-diaminopimelate + succinate</text>
        <dbReference type="Rhea" id="RHEA:22608"/>
        <dbReference type="ChEBI" id="CHEBI:15377"/>
        <dbReference type="ChEBI" id="CHEBI:30031"/>
        <dbReference type="ChEBI" id="CHEBI:57609"/>
        <dbReference type="ChEBI" id="CHEBI:58087"/>
        <dbReference type="EC" id="3.5.1.18"/>
    </reaction>
</comment>
<comment type="caution">
    <text evidence="13">The sequence shown here is derived from an EMBL/GenBank/DDBJ whole genome shotgun (WGS) entry which is preliminary data.</text>
</comment>
<evidence type="ECO:0000256" key="8">
    <source>
        <dbReference type="ARBA" id="ARBA00022801"/>
    </source>
</evidence>
<reference evidence="13" key="2">
    <citation type="submission" date="2021-01" db="EMBL/GenBank/DDBJ databases">
        <authorList>
            <person name="Mieszkin S."/>
            <person name="Pouder E."/>
            <person name="Alain K."/>
        </authorList>
    </citation>
    <scope>NUCLEOTIDE SEQUENCE</scope>
    <source>
        <strain evidence="13">HW T2.11</strain>
    </source>
</reference>
<protein>
    <recommendedName>
        <fullName evidence="6">Probable succinyl-diaminopimelate desuccinylase</fullName>
        <ecNumber evidence="5">3.5.1.18</ecNumber>
    </recommendedName>
</protein>
<accession>A0A964DYI1</accession>
<dbReference type="NCBIfam" id="TIGR01910">
    <property type="entry name" value="DapE-ArgE"/>
    <property type="match status" value="1"/>
</dbReference>
<dbReference type="InterPro" id="IPR011650">
    <property type="entry name" value="Peptidase_M20_dimer"/>
</dbReference>
<dbReference type="EC" id="3.5.1.18" evidence="5"/>
<keyword evidence="14" id="KW-1185">Reference proteome</keyword>
<dbReference type="Proteomes" id="UP000708298">
    <property type="component" value="Unassembled WGS sequence"/>
</dbReference>
<dbReference type="RefSeq" id="WP_227320739.1">
    <property type="nucleotide sequence ID" value="NZ_JAESVB010000002.1"/>
</dbReference>
<dbReference type="PROSITE" id="PS00758">
    <property type="entry name" value="ARGE_DAPE_CPG2_1"/>
    <property type="match status" value="1"/>
</dbReference>
<evidence type="ECO:0000256" key="11">
    <source>
        <dbReference type="ARBA" id="ARBA00051301"/>
    </source>
</evidence>
<comment type="cofactor">
    <cofactor evidence="2">
        <name>Zn(2+)</name>
        <dbReference type="ChEBI" id="CHEBI:29105"/>
    </cofactor>
</comment>
<keyword evidence="8" id="KW-0378">Hydrolase</keyword>
<comment type="cofactor">
    <cofactor evidence="1">
        <name>Co(2+)</name>
        <dbReference type="ChEBI" id="CHEBI:48828"/>
    </cofactor>
</comment>
<dbReference type="GO" id="GO:0046872">
    <property type="term" value="F:metal ion binding"/>
    <property type="evidence" value="ECO:0007669"/>
    <property type="project" value="UniProtKB-KW"/>
</dbReference>
<evidence type="ECO:0000256" key="2">
    <source>
        <dbReference type="ARBA" id="ARBA00001947"/>
    </source>
</evidence>
<evidence type="ECO:0000256" key="9">
    <source>
        <dbReference type="ARBA" id="ARBA00022833"/>
    </source>
</evidence>
<evidence type="ECO:0000256" key="7">
    <source>
        <dbReference type="ARBA" id="ARBA00022723"/>
    </source>
</evidence>
<reference evidence="13" key="1">
    <citation type="journal article" date="2021" name="Microorganisms">
        <title>Acidisoma silvae sp. nov. and Acidisomacellulosilytica sp. nov., Two Acidophilic Bacteria Isolated from Decaying Wood, Hydrolyzing Cellulose and Producing Poly-3-hydroxybutyrate.</title>
        <authorList>
            <person name="Mieszkin S."/>
            <person name="Pouder E."/>
            <person name="Uroz S."/>
            <person name="Simon-Colin C."/>
            <person name="Alain K."/>
        </authorList>
    </citation>
    <scope>NUCLEOTIDE SEQUENCE</scope>
    <source>
        <strain evidence="13">HW T2.11</strain>
    </source>
</reference>
<dbReference type="PANTHER" id="PTHR43808">
    <property type="entry name" value="ACETYLORNITHINE DEACETYLASE"/>
    <property type="match status" value="1"/>
</dbReference>
<dbReference type="InterPro" id="IPR036264">
    <property type="entry name" value="Bact_exopeptidase_dim_dom"/>
</dbReference>
<dbReference type="InterPro" id="IPR050072">
    <property type="entry name" value="Peptidase_M20A"/>
</dbReference>
<evidence type="ECO:0000256" key="10">
    <source>
        <dbReference type="ARBA" id="ARBA00023285"/>
    </source>
</evidence>
<keyword evidence="9" id="KW-0862">Zinc</keyword>
<name>A0A964DYI1_9PROT</name>
<dbReference type="Pfam" id="PF07687">
    <property type="entry name" value="M20_dimer"/>
    <property type="match status" value="1"/>
</dbReference>
<evidence type="ECO:0000313" key="13">
    <source>
        <dbReference type="EMBL" id="MCB8875102.1"/>
    </source>
</evidence>
<organism evidence="13 14">
    <name type="scientific">Acidisoma silvae</name>
    <dbReference type="NCBI Taxonomy" id="2802396"/>
    <lineage>
        <taxon>Bacteria</taxon>
        <taxon>Pseudomonadati</taxon>
        <taxon>Pseudomonadota</taxon>
        <taxon>Alphaproteobacteria</taxon>
        <taxon>Acetobacterales</taxon>
        <taxon>Acidocellaceae</taxon>
        <taxon>Acidisoma</taxon>
    </lineage>
</organism>
<evidence type="ECO:0000256" key="5">
    <source>
        <dbReference type="ARBA" id="ARBA00011921"/>
    </source>
</evidence>
<comment type="pathway">
    <text evidence="3">Amino-acid biosynthesis; L-lysine biosynthesis via DAP pathway; LL-2,6-diaminopimelate from (S)-tetrahydrodipicolinate (succinylase route): step 3/3.</text>
</comment>
<dbReference type="InterPro" id="IPR002933">
    <property type="entry name" value="Peptidase_M20"/>
</dbReference>
<dbReference type="SUPFAM" id="SSF53187">
    <property type="entry name" value="Zn-dependent exopeptidases"/>
    <property type="match status" value="1"/>
</dbReference>
<proteinExistence type="inferred from homology"/>
<evidence type="ECO:0000256" key="1">
    <source>
        <dbReference type="ARBA" id="ARBA00001941"/>
    </source>
</evidence>
<dbReference type="InterPro" id="IPR010182">
    <property type="entry name" value="ArgE/DapE"/>
</dbReference>
<evidence type="ECO:0000256" key="4">
    <source>
        <dbReference type="ARBA" id="ARBA00006247"/>
    </source>
</evidence>
<dbReference type="SUPFAM" id="SSF55031">
    <property type="entry name" value="Bacterial exopeptidase dimerisation domain"/>
    <property type="match status" value="1"/>
</dbReference>
<dbReference type="EMBL" id="JAESVB010000002">
    <property type="protein sequence ID" value="MCB8875102.1"/>
    <property type="molecule type" value="Genomic_DNA"/>
</dbReference>
<keyword evidence="10" id="KW-0170">Cobalt</keyword>
<dbReference type="Gene3D" id="3.30.70.360">
    <property type="match status" value="1"/>
</dbReference>
<evidence type="ECO:0000259" key="12">
    <source>
        <dbReference type="Pfam" id="PF07687"/>
    </source>
</evidence>
<evidence type="ECO:0000256" key="6">
    <source>
        <dbReference type="ARBA" id="ARBA00016853"/>
    </source>
</evidence>
<feature type="domain" description="Peptidase M20 dimerisation" evidence="12">
    <location>
        <begin position="192"/>
        <end position="300"/>
    </location>
</feature>
<sequence>MSEWDSAIRTAVSRRFGEEVAFLATLVRHPSDNPPGDCAPHAAMTADLLEALGFEVERHPVPQDLVRGCGMISATNLIIRHSFGPGPVVALNAHGDVVAPGEGWSSDPYGAEIRDGRMYGRGAAVSKSDFATYAFALLALKDAGAALAGSVELHLTYDEETGGLIGPGWILEQGLSKPDYALSAGFAYNVTVAHNGCLHLDVTVRGKSAHAARPETGHDALAAATQILAALYAFRGGLAERVSAVPGIGHANLNVGLISGGINTNVVPDKVSFRIDRRMIPEERPEAVEQELRDLIAAAAAGLPGIAVDVTQILVVRPMESLPGQDKLVAALTEAAEIVLGETIGAEGTPIYCDARLYTERGIPTVLYGAGPRTMLEANGHRADENLAIADLKAATETVAIALTRLL</sequence>
<dbReference type="AlphaFoldDB" id="A0A964DYI1"/>
<comment type="similarity">
    <text evidence="4">Belongs to the peptidase M20A family.</text>
</comment>